<organism evidence="1 2">
    <name type="scientific">Polyangium spumosum</name>
    <dbReference type="NCBI Taxonomy" id="889282"/>
    <lineage>
        <taxon>Bacteria</taxon>
        <taxon>Pseudomonadati</taxon>
        <taxon>Myxococcota</taxon>
        <taxon>Polyangia</taxon>
        <taxon>Polyangiales</taxon>
        <taxon>Polyangiaceae</taxon>
        <taxon>Polyangium</taxon>
    </lineage>
</organism>
<evidence type="ECO:0000313" key="2">
    <source>
        <dbReference type="Proteomes" id="UP000440224"/>
    </source>
</evidence>
<name>A0A6N7PMW1_9BACT</name>
<reference evidence="1 2" key="1">
    <citation type="submission" date="2019-10" db="EMBL/GenBank/DDBJ databases">
        <title>A soil myxobacterium in the family Polyangiaceae.</title>
        <authorList>
            <person name="Li Y."/>
            <person name="Wang J."/>
        </authorList>
    </citation>
    <scope>NUCLEOTIDE SEQUENCE [LARGE SCALE GENOMIC DNA]</scope>
    <source>
        <strain evidence="1 2">DSM 14734</strain>
    </source>
</reference>
<dbReference type="Proteomes" id="UP000440224">
    <property type="component" value="Unassembled WGS sequence"/>
</dbReference>
<gene>
    <name evidence="1" type="ORF">GF068_15705</name>
</gene>
<proteinExistence type="predicted"/>
<dbReference type="OrthoDB" id="9815296at2"/>
<accession>A0A6N7PMW1</accession>
<dbReference type="AlphaFoldDB" id="A0A6N7PMW1"/>
<dbReference type="RefSeq" id="WP_153820188.1">
    <property type="nucleotide sequence ID" value="NZ_WJIE01000004.1"/>
</dbReference>
<sequence>MPGETQSVTVSMDLPSSLLLQRLRALGRLLGLGVRLGGRTLDLFPEAAAAERSPSWSAGDIQRPETLNFSTGRPEPGGLLCPSIFGNPPDLRRCGHVALVEPVVPWPARQLLAPLLAMTEEEILELSYKDPAALVARVDEAEAAGRQANGWCPKELVWWSIPVISPPLRAATVEESQALVGEACFCRTLHDAYRRIVNRRNRLRRLKELEAPAVIVENERRMSIEAVDELLANFELENFRTYDDVDEGHRKPMMDATRLFFEALTPALVEAARKNPGGSGWITEAVRIGDAEGGRLPIMRHLWTLAAKRPQEPLGEELMKVLVLSGLEPLLPSK</sequence>
<evidence type="ECO:0000313" key="1">
    <source>
        <dbReference type="EMBL" id="MRG93348.1"/>
    </source>
</evidence>
<comment type="caution">
    <text evidence="1">The sequence shown here is derived from an EMBL/GenBank/DDBJ whole genome shotgun (WGS) entry which is preliminary data.</text>
</comment>
<dbReference type="EMBL" id="WJIE01000004">
    <property type="protein sequence ID" value="MRG93348.1"/>
    <property type="molecule type" value="Genomic_DNA"/>
</dbReference>
<keyword evidence="2" id="KW-1185">Reference proteome</keyword>
<dbReference type="SUPFAM" id="SSF64484">
    <property type="entry name" value="beta and beta-prime subunits of DNA dependent RNA-polymerase"/>
    <property type="match status" value="1"/>
</dbReference>
<protein>
    <submittedName>
        <fullName evidence="1">Uncharacterized protein</fullName>
    </submittedName>
</protein>